<dbReference type="PANTHER" id="PTHR35287:SF1">
    <property type="entry name" value="SI:ZFOS-911D5.4"/>
    <property type="match status" value="1"/>
</dbReference>
<sequence>MWWELICGIVLYKLFKKLFCGQNDDVLDIPSSSDANVLFSVAKRLEKVYGGAKVFVGLQIPDPDSGSRQNIDLVLLLDGEATVISVKHDISGFVTIDKDGTWVCTGSHKHQTVRIPNPVTEAQHQISVLESYLQQRGLDLPPAYISYKVICPNPNFHSVNPGSFPSEVVTHEQFAELKSETKNALSGWMKNFRRGKKDMQESLSEKLNLVLSTAPVWDRLQLKGDKYILGEFLEFKGKQDDVQELSNIRRSKVGRLIIQKTSMFGLAPSKLEVVYTPQDYRGDGSATSSDFNEVTVRSSTEIVFQPRHSTKVRKYKLSSVISMTLSP</sequence>
<evidence type="ECO:0000313" key="3">
    <source>
        <dbReference type="Proteomes" id="UP001454036"/>
    </source>
</evidence>
<name>A0AAV3Q5X4_LITER</name>
<dbReference type="InterPro" id="IPR011528">
    <property type="entry name" value="NERD"/>
</dbReference>
<proteinExistence type="predicted"/>
<accession>A0AAV3Q5X4</accession>
<reference evidence="2 3" key="1">
    <citation type="submission" date="2024-01" db="EMBL/GenBank/DDBJ databases">
        <title>The complete chloroplast genome sequence of Lithospermum erythrorhizon: insights into the phylogenetic relationship among Boraginaceae species and the maternal lineages of purple gromwells.</title>
        <authorList>
            <person name="Okada T."/>
            <person name="Watanabe K."/>
        </authorList>
    </citation>
    <scope>NUCLEOTIDE SEQUENCE [LARGE SCALE GENOMIC DNA]</scope>
</reference>
<evidence type="ECO:0000313" key="2">
    <source>
        <dbReference type="EMBL" id="GAA0159464.1"/>
    </source>
</evidence>
<dbReference type="PROSITE" id="PS50965">
    <property type="entry name" value="NERD"/>
    <property type="match status" value="1"/>
</dbReference>
<dbReference type="EMBL" id="BAABME010003609">
    <property type="protein sequence ID" value="GAA0159464.1"/>
    <property type="molecule type" value="Genomic_DNA"/>
</dbReference>
<dbReference type="PANTHER" id="PTHR35287">
    <property type="entry name" value="SI:ZFOS-911D5.4"/>
    <property type="match status" value="1"/>
</dbReference>
<gene>
    <name evidence="2" type="ORF">LIER_16232</name>
</gene>
<protein>
    <recommendedName>
        <fullName evidence="1">NERD domain-containing protein</fullName>
    </recommendedName>
</protein>
<comment type="caution">
    <text evidence="2">The sequence shown here is derived from an EMBL/GenBank/DDBJ whole genome shotgun (WGS) entry which is preliminary data.</text>
</comment>
<dbReference type="Proteomes" id="UP001454036">
    <property type="component" value="Unassembled WGS sequence"/>
</dbReference>
<dbReference type="Pfam" id="PF08378">
    <property type="entry name" value="NERD"/>
    <property type="match status" value="1"/>
</dbReference>
<keyword evidence="3" id="KW-1185">Reference proteome</keyword>
<feature type="domain" description="NERD" evidence="1">
    <location>
        <begin position="33"/>
        <end position="152"/>
    </location>
</feature>
<organism evidence="2 3">
    <name type="scientific">Lithospermum erythrorhizon</name>
    <name type="common">Purple gromwell</name>
    <name type="synonym">Lithospermum officinale var. erythrorhizon</name>
    <dbReference type="NCBI Taxonomy" id="34254"/>
    <lineage>
        <taxon>Eukaryota</taxon>
        <taxon>Viridiplantae</taxon>
        <taxon>Streptophyta</taxon>
        <taxon>Embryophyta</taxon>
        <taxon>Tracheophyta</taxon>
        <taxon>Spermatophyta</taxon>
        <taxon>Magnoliopsida</taxon>
        <taxon>eudicotyledons</taxon>
        <taxon>Gunneridae</taxon>
        <taxon>Pentapetalae</taxon>
        <taxon>asterids</taxon>
        <taxon>lamiids</taxon>
        <taxon>Boraginales</taxon>
        <taxon>Boraginaceae</taxon>
        <taxon>Boraginoideae</taxon>
        <taxon>Lithospermeae</taxon>
        <taxon>Lithospermum</taxon>
    </lineage>
</organism>
<evidence type="ECO:0000259" key="1">
    <source>
        <dbReference type="PROSITE" id="PS50965"/>
    </source>
</evidence>
<dbReference type="AlphaFoldDB" id="A0AAV3Q5X4"/>